<evidence type="ECO:0000256" key="10">
    <source>
        <dbReference type="ARBA" id="ARBA00023004"/>
    </source>
</evidence>
<evidence type="ECO:0000256" key="8">
    <source>
        <dbReference type="ARBA" id="ARBA00022982"/>
    </source>
</evidence>
<dbReference type="SUPFAM" id="SSF81342">
    <property type="entry name" value="Transmembrane di-heme cytochromes"/>
    <property type="match status" value="1"/>
</dbReference>
<dbReference type="PANTHER" id="PTHR30529">
    <property type="entry name" value="CYTOCHROME B561"/>
    <property type="match status" value="1"/>
</dbReference>
<organism evidence="15 16">
    <name type="scientific">Alsobacter soli</name>
    <dbReference type="NCBI Taxonomy" id="2109933"/>
    <lineage>
        <taxon>Bacteria</taxon>
        <taxon>Pseudomonadati</taxon>
        <taxon>Pseudomonadota</taxon>
        <taxon>Alphaproteobacteria</taxon>
        <taxon>Hyphomicrobiales</taxon>
        <taxon>Alsobacteraceae</taxon>
        <taxon>Alsobacter</taxon>
    </lineage>
</organism>
<keyword evidence="6 13" id="KW-0812">Transmembrane</keyword>
<dbReference type="GO" id="GO:0046872">
    <property type="term" value="F:metal ion binding"/>
    <property type="evidence" value="ECO:0007669"/>
    <property type="project" value="UniProtKB-KW"/>
</dbReference>
<dbReference type="GO" id="GO:0009055">
    <property type="term" value="F:electron transfer activity"/>
    <property type="evidence" value="ECO:0007669"/>
    <property type="project" value="InterPro"/>
</dbReference>
<feature type="transmembrane region" description="Helical" evidence="13">
    <location>
        <begin position="106"/>
        <end position="132"/>
    </location>
</feature>
<evidence type="ECO:0000256" key="4">
    <source>
        <dbReference type="ARBA" id="ARBA00022475"/>
    </source>
</evidence>
<evidence type="ECO:0000256" key="3">
    <source>
        <dbReference type="ARBA" id="ARBA00022448"/>
    </source>
</evidence>
<evidence type="ECO:0000256" key="1">
    <source>
        <dbReference type="ARBA" id="ARBA00001970"/>
    </source>
</evidence>
<evidence type="ECO:0000256" key="11">
    <source>
        <dbReference type="ARBA" id="ARBA00023136"/>
    </source>
</evidence>
<dbReference type="EMBL" id="PVZS01000042">
    <property type="protein sequence ID" value="PSC02665.1"/>
    <property type="molecule type" value="Genomic_DNA"/>
</dbReference>
<dbReference type="Pfam" id="PF01292">
    <property type="entry name" value="Ni_hydr_CYTB"/>
    <property type="match status" value="1"/>
</dbReference>
<keyword evidence="3" id="KW-0813">Transport</keyword>
<comment type="similarity">
    <text evidence="12">Belongs to the cytochrome b561 family.</text>
</comment>
<feature type="transmembrane region" description="Helical" evidence="13">
    <location>
        <begin position="156"/>
        <end position="177"/>
    </location>
</feature>
<evidence type="ECO:0000259" key="14">
    <source>
        <dbReference type="Pfam" id="PF01292"/>
    </source>
</evidence>
<dbReference type="GO" id="GO:0005886">
    <property type="term" value="C:plasma membrane"/>
    <property type="evidence" value="ECO:0007669"/>
    <property type="project" value="UniProtKB-SubCell"/>
</dbReference>
<name>A0A2T1HLY1_9HYPH</name>
<keyword evidence="9 13" id="KW-1133">Transmembrane helix</keyword>
<keyword evidence="10" id="KW-0408">Iron</keyword>
<keyword evidence="11 13" id="KW-0472">Membrane</keyword>
<dbReference type="InterPro" id="IPR016174">
    <property type="entry name" value="Di-haem_cyt_TM"/>
</dbReference>
<evidence type="ECO:0000313" key="16">
    <source>
        <dbReference type="Proteomes" id="UP000239772"/>
    </source>
</evidence>
<evidence type="ECO:0000256" key="13">
    <source>
        <dbReference type="SAM" id="Phobius"/>
    </source>
</evidence>
<keyword evidence="4" id="KW-1003">Cell membrane</keyword>
<evidence type="ECO:0000256" key="5">
    <source>
        <dbReference type="ARBA" id="ARBA00022617"/>
    </source>
</evidence>
<evidence type="ECO:0000256" key="7">
    <source>
        <dbReference type="ARBA" id="ARBA00022723"/>
    </source>
</evidence>
<keyword evidence="5" id="KW-0349">Heme</keyword>
<protein>
    <submittedName>
        <fullName evidence="15">Cytochrome B</fullName>
    </submittedName>
</protein>
<evidence type="ECO:0000313" key="15">
    <source>
        <dbReference type="EMBL" id="PSC02665.1"/>
    </source>
</evidence>
<dbReference type="AlphaFoldDB" id="A0A2T1HLY1"/>
<comment type="subcellular location">
    <subcellularLocation>
        <location evidence="2">Cell membrane</location>
        <topology evidence="2">Multi-pass membrane protein</topology>
    </subcellularLocation>
</comment>
<feature type="domain" description="Cytochrome b561 bacterial/Ni-hydrogenase" evidence="14">
    <location>
        <begin position="19"/>
        <end position="189"/>
    </location>
</feature>
<feature type="transmembrane region" description="Helical" evidence="13">
    <location>
        <begin position="26"/>
        <end position="48"/>
    </location>
</feature>
<accession>A0A2T1HLY1</accession>
<dbReference type="Gene3D" id="1.20.950.20">
    <property type="entry name" value="Transmembrane di-heme cytochromes, Chain C"/>
    <property type="match status" value="1"/>
</dbReference>
<evidence type="ECO:0000256" key="9">
    <source>
        <dbReference type="ARBA" id="ARBA00022989"/>
    </source>
</evidence>
<keyword evidence="7" id="KW-0479">Metal-binding</keyword>
<dbReference type="InterPro" id="IPR011577">
    <property type="entry name" value="Cyt_b561_bac/Ni-Hgenase"/>
</dbReference>
<proteinExistence type="inferred from homology"/>
<evidence type="ECO:0000256" key="2">
    <source>
        <dbReference type="ARBA" id="ARBA00004651"/>
    </source>
</evidence>
<dbReference type="GO" id="GO:0022904">
    <property type="term" value="P:respiratory electron transport chain"/>
    <property type="evidence" value="ECO:0007669"/>
    <property type="project" value="InterPro"/>
</dbReference>
<sequence>MAISDGGGAAVREGSSSPVYSAPARWLHWLTAACVLALIPAGFVMARLGEGPVANALYELHKSVGMTAFAIVVVRIAVRLTRGAPPPDQGLTPFERALSTWVHRAMYALVFVMPILGYLGTSMCCAPVNLFWLAPVPLDISGSEATAKAIFTAHKALGFTLAALVALHLAGVFRHAVIKRDGVLRRMLPVR</sequence>
<reference evidence="16" key="1">
    <citation type="submission" date="2018-03" db="EMBL/GenBank/DDBJ databases">
        <authorList>
            <person name="Sun L."/>
            <person name="Liu H."/>
            <person name="Chen W."/>
            <person name="Huang K."/>
            <person name="Liu W."/>
            <person name="Gao X."/>
        </authorList>
    </citation>
    <scope>NUCLEOTIDE SEQUENCE [LARGE SCALE GENOMIC DNA]</scope>
    <source>
        <strain evidence="16">SH9</strain>
    </source>
</reference>
<keyword evidence="8" id="KW-0249">Electron transport</keyword>
<keyword evidence="16" id="KW-1185">Reference proteome</keyword>
<dbReference type="GO" id="GO:0020037">
    <property type="term" value="F:heme binding"/>
    <property type="evidence" value="ECO:0007669"/>
    <property type="project" value="TreeGrafter"/>
</dbReference>
<dbReference type="PANTHER" id="PTHR30529:SF1">
    <property type="entry name" value="CYTOCHROME B561 HOMOLOG 2"/>
    <property type="match status" value="1"/>
</dbReference>
<dbReference type="Proteomes" id="UP000239772">
    <property type="component" value="Unassembled WGS sequence"/>
</dbReference>
<comment type="caution">
    <text evidence="15">The sequence shown here is derived from an EMBL/GenBank/DDBJ whole genome shotgun (WGS) entry which is preliminary data.</text>
</comment>
<gene>
    <name evidence="15" type="ORF">SLNSH_22905</name>
</gene>
<comment type="cofactor">
    <cofactor evidence="1">
        <name>heme b</name>
        <dbReference type="ChEBI" id="CHEBI:60344"/>
    </cofactor>
</comment>
<dbReference type="InterPro" id="IPR052168">
    <property type="entry name" value="Cytochrome_b561_oxidase"/>
</dbReference>
<evidence type="ECO:0000256" key="12">
    <source>
        <dbReference type="ARBA" id="ARBA00037975"/>
    </source>
</evidence>
<evidence type="ECO:0000256" key="6">
    <source>
        <dbReference type="ARBA" id="ARBA00022692"/>
    </source>
</evidence>